<comment type="caution">
    <text evidence="3">The sequence shown here is derived from an EMBL/GenBank/DDBJ whole genome shotgun (WGS) entry which is preliminary data.</text>
</comment>
<dbReference type="AlphaFoldDB" id="W9DSH0"/>
<dbReference type="SUPFAM" id="SSF53474">
    <property type="entry name" value="alpha/beta-Hydrolases"/>
    <property type="match status" value="1"/>
</dbReference>
<dbReference type="EMBL" id="AZAJ01000001">
    <property type="protein sequence ID" value="ETA68753.1"/>
    <property type="molecule type" value="Genomic_DNA"/>
</dbReference>
<reference evidence="3 4" key="1">
    <citation type="submission" date="2013-08" db="EMBL/GenBank/DDBJ databases">
        <authorList>
            <consortium name="DOE Joint Genome Institute"/>
            <person name="Eisen J."/>
            <person name="Huntemann M."/>
            <person name="Han J."/>
            <person name="Chen A."/>
            <person name="Kyrpides N."/>
            <person name="Mavromatis K."/>
            <person name="Markowitz V."/>
            <person name="Palaniappan K."/>
            <person name="Ivanova N."/>
            <person name="Schaumberg A."/>
            <person name="Pati A."/>
            <person name="Liolios K."/>
            <person name="Nordberg H.P."/>
            <person name="Cantor M.N."/>
            <person name="Hua S.X."/>
            <person name="Woyke T."/>
        </authorList>
    </citation>
    <scope>NUCLEOTIDE SEQUENCE [LARGE SCALE GENOMIC DNA]</scope>
    <source>
        <strain evidence="3 4">DSM 2278</strain>
    </source>
</reference>
<dbReference type="Gene3D" id="3.40.50.1820">
    <property type="entry name" value="alpha/beta hydrolase"/>
    <property type="match status" value="1"/>
</dbReference>
<evidence type="ECO:0000313" key="3">
    <source>
        <dbReference type="EMBL" id="ETA68753.1"/>
    </source>
</evidence>
<dbReference type="STRING" id="1090322.MettiDRAFT_2232"/>
<gene>
    <name evidence="3" type="ORF">MettiDRAFT_2232</name>
</gene>
<feature type="domain" description="Acetyl xylan esterase" evidence="2">
    <location>
        <begin position="85"/>
        <end position="218"/>
    </location>
</feature>
<proteinExistence type="predicted"/>
<dbReference type="PANTHER" id="PTHR22946:SF0">
    <property type="entry name" value="DIENELACTONE HYDROLASE DOMAIN-CONTAINING PROTEIN"/>
    <property type="match status" value="1"/>
</dbReference>
<sequence>MSQKHTTKGKRKTETKQHKMNVKLLPLALGILLMVAGAIGIIYSSGDDEQWSVSDEGILSYPEITDVDYSSNDISGANDKETIREVSFESRGSEIAGLIRIPESATNIPGVVVLPGAGVSKEQQTAVPQLLSSLGYASITLDQRNLGGIDPQGDMALYMNGTEPVEYMMVYDALAAANVLADQSEIDDDNIAMLGLSNGGRFAIIATAIDPEIKGVIGISTSGYDTGSIVVDETVDMDAYLFYRSIDPDTYLGMISPRRFVMLHSINDSIVPYELALRTYDKAEDPKALYPINASTHGYSPLMAEDIENELAIMFQ</sequence>
<dbReference type="Proteomes" id="UP000019483">
    <property type="component" value="Unassembled WGS sequence"/>
</dbReference>
<keyword evidence="1" id="KW-0472">Membrane</keyword>
<dbReference type="InterPro" id="IPR008391">
    <property type="entry name" value="AXE1_dom"/>
</dbReference>
<evidence type="ECO:0000256" key="1">
    <source>
        <dbReference type="SAM" id="Phobius"/>
    </source>
</evidence>
<dbReference type="InterPro" id="IPR029058">
    <property type="entry name" value="AB_hydrolase_fold"/>
</dbReference>
<dbReference type="InterPro" id="IPR050261">
    <property type="entry name" value="FrsA_esterase"/>
</dbReference>
<feature type="transmembrane region" description="Helical" evidence="1">
    <location>
        <begin position="21"/>
        <end position="43"/>
    </location>
</feature>
<keyword evidence="4" id="KW-1185">Reference proteome</keyword>
<name>W9DSH0_METTI</name>
<dbReference type="Pfam" id="PF05448">
    <property type="entry name" value="AXE1"/>
    <property type="match status" value="1"/>
</dbReference>
<organism evidence="3 4">
    <name type="scientific">Methanolobus tindarius DSM 2278</name>
    <dbReference type="NCBI Taxonomy" id="1090322"/>
    <lineage>
        <taxon>Archaea</taxon>
        <taxon>Methanobacteriati</taxon>
        <taxon>Methanobacteriota</taxon>
        <taxon>Stenosarchaea group</taxon>
        <taxon>Methanomicrobia</taxon>
        <taxon>Methanosarcinales</taxon>
        <taxon>Methanosarcinaceae</taxon>
        <taxon>Methanolobus</taxon>
    </lineage>
</organism>
<evidence type="ECO:0000259" key="2">
    <source>
        <dbReference type="Pfam" id="PF05448"/>
    </source>
</evidence>
<dbReference type="GO" id="GO:0016787">
    <property type="term" value="F:hydrolase activity"/>
    <property type="evidence" value="ECO:0007669"/>
    <property type="project" value="UniProtKB-KW"/>
</dbReference>
<evidence type="ECO:0000313" key="4">
    <source>
        <dbReference type="Proteomes" id="UP000019483"/>
    </source>
</evidence>
<keyword evidence="1" id="KW-1133">Transmembrane helix</keyword>
<dbReference type="OrthoDB" id="117239at2157"/>
<keyword evidence="1" id="KW-0812">Transmembrane</keyword>
<dbReference type="PANTHER" id="PTHR22946">
    <property type="entry name" value="DIENELACTONE HYDROLASE DOMAIN-CONTAINING PROTEIN-RELATED"/>
    <property type="match status" value="1"/>
</dbReference>
<dbReference type="RefSeq" id="WP_023845888.1">
    <property type="nucleotide sequence ID" value="NZ_AZAJ01000001.1"/>
</dbReference>
<keyword evidence="3" id="KW-0378">Hydrolase</keyword>
<accession>W9DSH0</accession>
<protein>
    <submittedName>
        <fullName evidence="3">Dienelactone hydrolase-like enzyme</fullName>
    </submittedName>
</protein>